<dbReference type="Gene3D" id="3.40.50.720">
    <property type="entry name" value="NAD(P)-binding Rossmann-like Domain"/>
    <property type="match status" value="1"/>
</dbReference>
<accession>A0A061AL78</accession>
<dbReference type="InterPro" id="IPR050425">
    <property type="entry name" value="NAD(P)_dehydrat-like"/>
</dbReference>
<dbReference type="PANTHER" id="PTHR10366">
    <property type="entry name" value="NAD DEPENDENT EPIMERASE/DEHYDRATASE"/>
    <property type="match status" value="1"/>
</dbReference>
<dbReference type="GO" id="GO:0016616">
    <property type="term" value="F:oxidoreductase activity, acting on the CH-OH group of donors, NAD or NADP as acceptor"/>
    <property type="evidence" value="ECO:0007669"/>
    <property type="project" value="TreeGrafter"/>
</dbReference>
<evidence type="ECO:0000259" key="3">
    <source>
        <dbReference type="Pfam" id="PF01370"/>
    </source>
</evidence>
<proteinExistence type="inferred from homology"/>
<keyword evidence="6" id="KW-1185">Reference proteome</keyword>
<sequence>MTATVLVSGASGFIALHTIALLLSKGYTVIGTVRSQSKADHLIKKFNNDKLSFEIVEEIAVEGAFDNAVKAHPDIKYVLHMASPFLYSLTDFENGYLHPAVNGTVSMLSAIYKYGSQVEKITVTSSFASIVNLDKMTDQSFIHTEETWNPIQWSAVDNPMVAYLTSKKLAEEAAWKFTKENDVKFSLSTICPPYVLGPQYFLEDAAKAELNTSCQLIKSLLDTKPGQEGVLDGPFFPAVDVRDVANFHVLSLEKNVAGQRLFPVDKTPLSTPLAAIIIQDNFPEYKGKIIDATQEDVKKSLSNAPAFDNSKSVELLGGYEFIPFEKQVVDTVKQILEATKSA</sequence>
<dbReference type="VEuPathDB" id="FungiDB:BON22_4033"/>
<dbReference type="InterPro" id="IPR036291">
    <property type="entry name" value="NAD(P)-bd_dom_sf"/>
</dbReference>
<organism evidence="4">
    <name type="scientific">Cyberlindnera fabianii</name>
    <name type="common">Yeast</name>
    <name type="synonym">Hansenula fabianii</name>
    <dbReference type="NCBI Taxonomy" id="36022"/>
    <lineage>
        <taxon>Eukaryota</taxon>
        <taxon>Fungi</taxon>
        <taxon>Dikarya</taxon>
        <taxon>Ascomycota</taxon>
        <taxon>Saccharomycotina</taxon>
        <taxon>Saccharomycetes</taxon>
        <taxon>Phaffomycetales</taxon>
        <taxon>Phaffomycetaceae</taxon>
        <taxon>Cyberlindnera</taxon>
    </lineage>
</organism>
<comment type="similarity">
    <text evidence="2">Belongs to the NAD(P)-dependent epimerase/dehydratase family. Dihydroflavonol-4-reductase subfamily.</text>
</comment>
<evidence type="ECO:0000256" key="2">
    <source>
        <dbReference type="ARBA" id="ARBA00023445"/>
    </source>
</evidence>
<dbReference type="PANTHER" id="PTHR10366:SF564">
    <property type="entry name" value="STEROL-4-ALPHA-CARBOXYLATE 3-DEHYDROGENASE, DECARBOXYLATING"/>
    <property type="match status" value="1"/>
</dbReference>
<protein>
    <submittedName>
        <fullName evidence="4">CYFA0S02e00188g1_1</fullName>
    </submittedName>
    <submittedName>
        <fullName evidence="5">Putative NADPH-dependent methylglyoxal reductase GRP2</fullName>
    </submittedName>
</protein>
<reference evidence="5" key="3">
    <citation type="submission" date="2017-01" db="EMBL/GenBank/DDBJ databases">
        <authorList>
            <person name="Mah S.A."/>
            <person name="Swanson W.J."/>
            <person name="Moy G.W."/>
            <person name="Vacquier V.D."/>
        </authorList>
    </citation>
    <scope>NUCLEOTIDE SEQUENCE [LARGE SCALE GENOMIC DNA]</scope>
    <source>
        <strain evidence="5">65</strain>
    </source>
</reference>
<evidence type="ECO:0000256" key="1">
    <source>
        <dbReference type="ARBA" id="ARBA00023002"/>
    </source>
</evidence>
<dbReference type="Proteomes" id="UP000189513">
    <property type="component" value="Unassembled WGS sequence"/>
</dbReference>
<reference evidence="6" key="2">
    <citation type="journal article" date="2017" name="Genome Announc.">
        <title>Genome sequences of Cyberlindnera fabianii 65, Pichia kudriavzevii 129, and Saccharomyces cerevisiae 131 isolated from fermented masau fruits in Zimbabwe.</title>
        <authorList>
            <person name="van Rijswijck I.M.H."/>
            <person name="Derks M.F.L."/>
            <person name="Abee T."/>
            <person name="de Ridder D."/>
            <person name="Smid E.J."/>
        </authorList>
    </citation>
    <scope>NUCLEOTIDE SEQUENCE [LARGE SCALE GENOMIC DNA]</scope>
    <source>
        <strain evidence="6">65</strain>
    </source>
</reference>
<evidence type="ECO:0000313" key="4">
    <source>
        <dbReference type="EMBL" id="CDR38314.1"/>
    </source>
</evidence>
<name>A0A061AL78_CYBFA</name>
<dbReference type="EMBL" id="LK052887">
    <property type="protein sequence ID" value="CDR38314.1"/>
    <property type="molecule type" value="Genomic_DNA"/>
</dbReference>
<dbReference type="AlphaFoldDB" id="A0A061AL78"/>
<keyword evidence="1" id="KW-0560">Oxidoreductase</keyword>
<evidence type="ECO:0000313" key="5">
    <source>
        <dbReference type="EMBL" id="ONH66200.1"/>
    </source>
</evidence>
<gene>
    <name evidence="5" type="ORF">BON22_4033</name>
    <name evidence="4" type="ORF">CYFA0S_02e00188g</name>
</gene>
<dbReference type="STRING" id="36022.A0A061AL78"/>
<evidence type="ECO:0000313" key="6">
    <source>
        <dbReference type="Proteomes" id="UP000189513"/>
    </source>
</evidence>
<dbReference type="FunFam" id="3.40.50.720:FF:000191">
    <property type="entry name" value="Methylglyoxal reductase (NADPH-dependent)"/>
    <property type="match status" value="1"/>
</dbReference>
<dbReference type="InterPro" id="IPR001509">
    <property type="entry name" value="Epimerase_deHydtase"/>
</dbReference>
<dbReference type="Pfam" id="PF01370">
    <property type="entry name" value="Epimerase"/>
    <property type="match status" value="1"/>
</dbReference>
<dbReference type="SUPFAM" id="SSF51735">
    <property type="entry name" value="NAD(P)-binding Rossmann-fold domains"/>
    <property type="match status" value="1"/>
</dbReference>
<dbReference type="OrthoDB" id="2735536at2759"/>
<dbReference type="OMA" id="KNEECWA"/>
<reference evidence="4" key="1">
    <citation type="journal article" date="2014" name="Genome Announc.">
        <title>Genome sequence of the yeast Cyberlindnera fabianii (Hansenula fabianii).</title>
        <authorList>
            <person name="Freel K.C."/>
            <person name="Sarilar V."/>
            <person name="Neuveglise C."/>
            <person name="Devillers H."/>
            <person name="Friedrich A."/>
            <person name="Schacherer J."/>
        </authorList>
    </citation>
    <scope>NUCLEOTIDE SEQUENCE</scope>
    <source>
        <strain evidence="4">YJS4271</strain>
    </source>
</reference>
<dbReference type="EMBL" id="MPUK01000008">
    <property type="protein sequence ID" value="ONH66200.1"/>
    <property type="molecule type" value="Genomic_DNA"/>
</dbReference>
<feature type="domain" description="NAD-dependent epimerase/dehydratase" evidence="3">
    <location>
        <begin position="5"/>
        <end position="258"/>
    </location>
</feature>